<reference evidence="1 2" key="2">
    <citation type="journal article" date="2022" name="Mol. Biol. Evol.">
        <title>Comparative Genomics Reveals Insights into the Divergent Evolution of Astigmatic Mites and Household Pest Adaptations.</title>
        <authorList>
            <person name="Xiong Q."/>
            <person name="Wan A.T."/>
            <person name="Liu X."/>
            <person name="Fung C.S."/>
            <person name="Xiao X."/>
            <person name="Malainual N."/>
            <person name="Hou J."/>
            <person name="Wang L."/>
            <person name="Wang M."/>
            <person name="Yang K.Y."/>
            <person name="Cui Y."/>
            <person name="Leung E.L."/>
            <person name="Nong W."/>
            <person name="Shin S.K."/>
            <person name="Au S.W."/>
            <person name="Jeong K.Y."/>
            <person name="Chew F.T."/>
            <person name="Hui J.H."/>
            <person name="Leung T.F."/>
            <person name="Tungtrongchitr A."/>
            <person name="Zhong N."/>
            <person name="Liu Z."/>
            <person name="Tsui S.K."/>
        </authorList>
    </citation>
    <scope>NUCLEOTIDE SEQUENCE [LARGE SCALE GENOMIC DNA]</scope>
    <source>
        <strain evidence="1">Derp</strain>
    </source>
</reference>
<reference evidence="1 2" key="1">
    <citation type="journal article" date="2018" name="J. Allergy Clin. Immunol.">
        <title>High-quality assembly of Dermatophagoides pteronyssinus genome and transcriptome reveals a wide range of novel allergens.</title>
        <authorList>
            <person name="Liu X.Y."/>
            <person name="Yang K.Y."/>
            <person name="Wang M.Q."/>
            <person name="Kwok J.S."/>
            <person name="Zeng X."/>
            <person name="Yang Z."/>
            <person name="Xiao X.J."/>
            <person name="Lau C.P."/>
            <person name="Li Y."/>
            <person name="Huang Z.M."/>
            <person name="Ba J.G."/>
            <person name="Yim A.K."/>
            <person name="Ouyang C.Y."/>
            <person name="Ngai S.M."/>
            <person name="Chan T.F."/>
            <person name="Leung E.L."/>
            <person name="Liu L."/>
            <person name="Liu Z.G."/>
            <person name="Tsui S.K."/>
        </authorList>
    </citation>
    <scope>NUCLEOTIDE SEQUENCE [LARGE SCALE GENOMIC DNA]</scope>
    <source>
        <strain evidence="1">Derp</strain>
    </source>
</reference>
<sequence>MYECSYEMIIPLLWLMEWNGMEWNGMEWNGAVLSNGKGKRKMLDSNYFNCLIELLTMFRMLANCFKFQVKLLSNKHGFTKSFHESIMNPIRYSKAILDPTWQIHCKREMFVIKLTNGMAAANGMATAND</sequence>
<comment type="caution">
    <text evidence="1">The sequence shown here is derived from an EMBL/GenBank/DDBJ whole genome shotgun (WGS) entry which is preliminary data.</text>
</comment>
<gene>
    <name evidence="1" type="ORF">DERP_007768</name>
</gene>
<dbReference type="Proteomes" id="UP000887458">
    <property type="component" value="Unassembled WGS sequence"/>
</dbReference>
<accession>A0ABQ8ISW4</accession>
<proteinExistence type="predicted"/>
<evidence type="ECO:0000313" key="1">
    <source>
        <dbReference type="EMBL" id="KAH9413292.1"/>
    </source>
</evidence>
<protein>
    <submittedName>
        <fullName evidence="1">Uncharacterized protein</fullName>
    </submittedName>
</protein>
<name>A0ABQ8ISW4_DERPT</name>
<dbReference type="EMBL" id="NJHN03000121">
    <property type="protein sequence ID" value="KAH9413292.1"/>
    <property type="molecule type" value="Genomic_DNA"/>
</dbReference>
<keyword evidence="2" id="KW-1185">Reference proteome</keyword>
<evidence type="ECO:0000313" key="2">
    <source>
        <dbReference type="Proteomes" id="UP000887458"/>
    </source>
</evidence>
<organism evidence="1 2">
    <name type="scientific">Dermatophagoides pteronyssinus</name>
    <name type="common">European house dust mite</name>
    <dbReference type="NCBI Taxonomy" id="6956"/>
    <lineage>
        <taxon>Eukaryota</taxon>
        <taxon>Metazoa</taxon>
        <taxon>Ecdysozoa</taxon>
        <taxon>Arthropoda</taxon>
        <taxon>Chelicerata</taxon>
        <taxon>Arachnida</taxon>
        <taxon>Acari</taxon>
        <taxon>Acariformes</taxon>
        <taxon>Sarcoptiformes</taxon>
        <taxon>Astigmata</taxon>
        <taxon>Psoroptidia</taxon>
        <taxon>Analgoidea</taxon>
        <taxon>Pyroglyphidae</taxon>
        <taxon>Dermatophagoidinae</taxon>
        <taxon>Dermatophagoides</taxon>
    </lineage>
</organism>